<keyword evidence="4" id="KW-1185">Reference proteome</keyword>
<evidence type="ECO:0000256" key="1">
    <source>
        <dbReference type="SAM" id="Coils"/>
    </source>
</evidence>
<accession>A0A8J6HLY2</accession>
<comment type="caution">
    <text evidence="3">The sequence shown here is derived from an EMBL/GenBank/DDBJ whole genome shotgun (WGS) entry which is preliminary data.</text>
</comment>
<dbReference type="SUPFAM" id="SSF53098">
    <property type="entry name" value="Ribonuclease H-like"/>
    <property type="match status" value="1"/>
</dbReference>
<keyword evidence="1" id="KW-0175">Coiled coil</keyword>
<dbReference type="EMBL" id="JABDTM020020370">
    <property type="protein sequence ID" value="KAH0817069.1"/>
    <property type="molecule type" value="Genomic_DNA"/>
</dbReference>
<dbReference type="InterPro" id="IPR025398">
    <property type="entry name" value="DUF4371"/>
</dbReference>
<dbReference type="Pfam" id="PF14291">
    <property type="entry name" value="DUF4371"/>
    <property type="match status" value="1"/>
</dbReference>
<feature type="domain" description="DUF4371" evidence="2">
    <location>
        <begin position="20"/>
        <end position="167"/>
    </location>
</feature>
<dbReference type="Proteomes" id="UP000719412">
    <property type="component" value="Unassembled WGS sequence"/>
</dbReference>
<sequence length="515" mass="58462">MALRGHRDSGKISIITAPTDKNQGNFRAILRYRAKGDALLKNALEGPGERNKYTSSTIQNEIIDSCNALILERVVSEVNAAKCFSVLADETADISGVEQVSLCVRYVDLTTLKIKEHFLQFVPTADVTGEGLAKVILNNLREFGIDKKYLRGQGYDGVAAMSGEFNGVQAHVMKNHPTALYVHCAAHSLNLAVSKASEVPEIRNCLGIVGQAHNFFSYPKRRDVLNKALAEAENIPKIKTLKKMCTTRWIERFDSVSDFKEIYVYVVDALSEVSEWKDRVTANEARSLVNGITQGKFIIALFVTAKLFALGYPLSKHLQKISIDLKEAVSLAEGTISEMQKLRNNAEDEFKEIFKQATLLANEVSAFIVIPRLTAHQRHRSNPGNQNTPEDYYRVTLFIPYVERFLSELKKRFIDHKEVLAGFQALFPNKEGSTPEEQQQFDKESQNNFEYLIKFYSEDFNDNPEIIIAERKLWFGKIFKEKIVPTNAMEALAIYDETWVYHWDPPTKQESMEWV</sequence>
<dbReference type="InterPro" id="IPR052958">
    <property type="entry name" value="IFN-induced_PKR_regulator"/>
</dbReference>
<gene>
    <name evidence="3" type="ORF">GEV33_005722</name>
</gene>
<dbReference type="InterPro" id="IPR012337">
    <property type="entry name" value="RNaseH-like_sf"/>
</dbReference>
<reference evidence="3" key="2">
    <citation type="submission" date="2021-08" db="EMBL/GenBank/DDBJ databases">
        <authorList>
            <person name="Eriksson T."/>
        </authorList>
    </citation>
    <scope>NUCLEOTIDE SEQUENCE</scope>
    <source>
        <strain evidence="3">Stoneville</strain>
        <tissue evidence="3">Whole head</tissue>
    </source>
</reference>
<protein>
    <recommendedName>
        <fullName evidence="2">DUF4371 domain-containing protein</fullName>
    </recommendedName>
</protein>
<evidence type="ECO:0000313" key="3">
    <source>
        <dbReference type="EMBL" id="KAH0817069.1"/>
    </source>
</evidence>
<dbReference type="PANTHER" id="PTHR46289">
    <property type="entry name" value="52 KDA REPRESSOR OF THE INHIBITOR OF THE PROTEIN KINASE-LIKE PROTEIN-RELATED"/>
    <property type="match status" value="1"/>
</dbReference>
<evidence type="ECO:0000313" key="4">
    <source>
        <dbReference type="Proteomes" id="UP000719412"/>
    </source>
</evidence>
<dbReference type="PANTHER" id="PTHR46289:SF17">
    <property type="entry name" value="HAT C-TERMINAL DIMERISATION DOMAIN-CONTAINING PROTEIN"/>
    <property type="match status" value="1"/>
</dbReference>
<dbReference type="AlphaFoldDB" id="A0A8J6HLY2"/>
<reference evidence="3" key="1">
    <citation type="journal article" date="2020" name="J Insects Food Feed">
        <title>The yellow mealworm (Tenebrio molitor) genome: a resource for the emerging insects as food and feed industry.</title>
        <authorList>
            <person name="Eriksson T."/>
            <person name="Andere A."/>
            <person name="Kelstrup H."/>
            <person name="Emery V."/>
            <person name="Picard C."/>
        </authorList>
    </citation>
    <scope>NUCLEOTIDE SEQUENCE</scope>
    <source>
        <strain evidence="3">Stoneville</strain>
        <tissue evidence="3">Whole head</tissue>
    </source>
</reference>
<feature type="coiled-coil region" evidence="1">
    <location>
        <begin position="329"/>
        <end position="356"/>
    </location>
</feature>
<name>A0A8J6HLY2_TENMO</name>
<proteinExistence type="predicted"/>
<organism evidence="3 4">
    <name type="scientific">Tenebrio molitor</name>
    <name type="common">Yellow mealworm beetle</name>
    <dbReference type="NCBI Taxonomy" id="7067"/>
    <lineage>
        <taxon>Eukaryota</taxon>
        <taxon>Metazoa</taxon>
        <taxon>Ecdysozoa</taxon>
        <taxon>Arthropoda</taxon>
        <taxon>Hexapoda</taxon>
        <taxon>Insecta</taxon>
        <taxon>Pterygota</taxon>
        <taxon>Neoptera</taxon>
        <taxon>Endopterygota</taxon>
        <taxon>Coleoptera</taxon>
        <taxon>Polyphaga</taxon>
        <taxon>Cucujiformia</taxon>
        <taxon>Tenebrionidae</taxon>
        <taxon>Tenebrio</taxon>
    </lineage>
</organism>
<evidence type="ECO:0000259" key="2">
    <source>
        <dbReference type="Pfam" id="PF14291"/>
    </source>
</evidence>